<feature type="coiled-coil region" evidence="5">
    <location>
        <begin position="190"/>
        <end position="221"/>
    </location>
</feature>
<feature type="chain" id="PRO_5038739075" evidence="7">
    <location>
        <begin position="24"/>
        <end position="332"/>
    </location>
</feature>
<name>A8MIP0_ALKOO</name>
<organism evidence="8 9">
    <name type="scientific">Alkaliphilus oremlandii (strain OhILAs)</name>
    <name type="common">Clostridium oremlandii (strain OhILAs)</name>
    <dbReference type="NCBI Taxonomy" id="350688"/>
    <lineage>
        <taxon>Bacteria</taxon>
        <taxon>Bacillati</taxon>
        <taxon>Bacillota</taxon>
        <taxon>Clostridia</taxon>
        <taxon>Peptostreptococcales</taxon>
        <taxon>Natronincolaceae</taxon>
        <taxon>Alkaliphilus</taxon>
    </lineage>
</organism>
<evidence type="ECO:0000256" key="7">
    <source>
        <dbReference type="SAM" id="SignalP"/>
    </source>
</evidence>
<evidence type="ECO:0000256" key="3">
    <source>
        <dbReference type="ARBA" id="ARBA00022729"/>
    </source>
</evidence>
<dbReference type="PRINTS" id="PR00691">
    <property type="entry name" value="ADHESINB"/>
</dbReference>
<dbReference type="CDD" id="cd01017">
    <property type="entry name" value="AdcA"/>
    <property type="match status" value="1"/>
</dbReference>
<dbReference type="Gene3D" id="3.40.50.1980">
    <property type="entry name" value="Nitrogenase molybdenum iron protein domain"/>
    <property type="match status" value="2"/>
</dbReference>
<evidence type="ECO:0000256" key="1">
    <source>
        <dbReference type="ARBA" id="ARBA00011028"/>
    </source>
</evidence>
<dbReference type="eggNOG" id="COG0803">
    <property type="taxonomic scope" value="Bacteria"/>
</dbReference>
<dbReference type="STRING" id="350688.Clos_2136"/>
<dbReference type="GO" id="GO:0007155">
    <property type="term" value="P:cell adhesion"/>
    <property type="evidence" value="ECO:0007669"/>
    <property type="project" value="InterPro"/>
</dbReference>
<feature type="signal peptide" evidence="7">
    <location>
        <begin position="1"/>
        <end position="23"/>
    </location>
</feature>
<keyword evidence="5" id="KW-0175">Coiled coil</keyword>
<evidence type="ECO:0000256" key="2">
    <source>
        <dbReference type="ARBA" id="ARBA00022448"/>
    </source>
</evidence>
<evidence type="ECO:0000313" key="9">
    <source>
        <dbReference type="Proteomes" id="UP000000269"/>
    </source>
</evidence>
<evidence type="ECO:0000256" key="6">
    <source>
        <dbReference type="SAM" id="MobiDB-lite"/>
    </source>
</evidence>
<dbReference type="RefSeq" id="WP_012159981.1">
    <property type="nucleotide sequence ID" value="NC_009922.1"/>
</dbReference>
<dbReference type="PRINTS" id="PR00690">
    <property type="entry name" value="ADHESNFAMILY"/>
</dbReference>
<dbReference type="Pfam" id="PF01297">
    <property type="entry name" value="ZnuA"/>
    <property type="match status" value="1"/>
</dbReference>
<dbReference type="SUPFAM" id="SSF53807">
    <property type="entry name" value="Helical backbone' metal receptor"/>
    <property type="match status" value="1"/>
</dbReference>
<accession>A8MIP0</accession>
<evidence type="ECO:0000256" key="5">
    <source>
        <dbReference type="SAM" id="Coils"/>
    </source>
</evidence>
<dbReference type="PANTHER" id="PTHR42953">
    <property type="entry name" value="HIGH-AFFINITY ZINC UPTAKE SYSTEM PROTEIN ZNUA-RELATED"/>
    <property type="match status" value="1"/>
</dbReference>
<keyword evidence="2 4" id="KW-0813">Transport</keyword>
<dbReference type="AlphaFoldDB" id="A8MIP0"/>
<dbReference type="KEGG" id="aoe:Clos_2136"/>
<dbReference type="GO" id="GO:0046872">
    <property type="term" value="F:metal ion binding"/>
    <property type="evidence" value="ECO:0007669"/>
    <property type="project" value="InterPro"/>
</dbReference>
<dbReference type="GO" id="GO:0030001">
    <property type="term" value="P:metal ion transport"/>
    <property type="evidence" value="ECO:0007669"/>
    <property type="project" value="InterPro"/>
</dbReference>
<dbReference type="InterPro" id="IPR006128">
    <property type="entry name" value="Lipoprotein_PsaA-like"/>
</dbReference>
<keyword evidence="3 7" id="KW-0732">Signal</keyword>
<sequence>MKNRWIKLHILMMILFLSVVGCTNQEKPLETVDGEKDSQKVIQVFASFYPYYDFAKEIGGDYVKITTIVPAGTEPHSFDPSPKTIADLERADIFIYNGLDMEPWVEKVLVLLKGKDIKVIDASKSVELLTLGEEHHGEDYDHEDDDHDHDHEEDHKHGLYDPHIWVDPVNAIQISEAIKEAFVDMDPDHQPIYEENYSRFKEELEKLNDQFIEELKDATNRKIIVSHSAFGYLAKRYNIEEIAVAGISPNAEPSPKRLAELTKLAKEHDIKYIFFEALANVKTAEVLANEAGLQVLTLYNIEGLTEEQKNNGDGYISIMYQNLETLKKALVD</sequence>
<dbReference type="InterPro" id="IPR006127">
    <property type="entry name" value="ZnuA-like"/>
</dbReference>
<feature type="region of interest" description="Disordered" evidence="6">
    <location>
        <begin position="134"/>
        <end position="156"/>
    </location>
</feature>
<comment type="similarity">
    <text evidence="1 4">Belongs to the bacterial solute-binding protein 9 family.</text>
</comment>
<evidence type="ECO:0000256" key="4">
    <source>
        <dbReference type="RuleBase" id="RU003512"/>
    </source>
</evidence>
<dbReference type="PROSITE" id="PS51257">
    <property type="entry name" value="PROKAR_LIPOPROTEIN"/>
    <property type="match status" value="1"/>
</dbReference>
<protein>
    <submittedName>
        <fullName evidence="8">Periplasmic solute binding protein</fullName>
    </submittedName>
</protein>
<dbReference type="Proteomes" id="UP000000269">
    <property type="component" value="Chromosome"/>
</dbReference>
<keyword evidence="9" id="KW-1185">Reference proteome</keyword>
<reference evidence="9" key="1">
    <citation type="submission" date="2007-10" db="EMBL/GenBank/DDBJ databases">
        <title>Complete genome of Alkaliphilus oremlandii OhILAs.</title>
        <authorList>
            <person name="Copeland A."/>
            <person name="Lucas S."/>
            <person name="Lapidus A."/>
            <person name="Barry K."/>
            <person name="Detter J.C."/>
            <person name="Glavina del Rio T."/>
            <person name="Hammon N."/>
            <person name="Israni S."/>
            <person name="Dalin E."/>
            <person name="Tice H."/>
            <person name="Pitluck S."/>
            <person name="Chain P."/>
            <person name="Malfatti S."/>
            <person name="Shin M."/>
            <person name="Vergez L."/>
            <person name="Schmutz J."/>
            <person name="Larimer F."/>
            <person name="Land M."/>
            <person name="Hauser L."/>
            <person name="Kyrpides N."/>
            <person name="Mikhailova N."/>
            <person name="Stolz J.F."/>
            <person name="Dawson A."/>
            <person name="Fisher E."/>
            <person name="Crable B."/>
            <person name="Perera E."/>
            <person name="Lisak J."/>
            <person name="Ranganathan M."/>
            <person name="Basu P."/>
            <person name="Richardson P."/>
        </authorList>
    </citation>
    <scope>NUCLEOTIDE SEQUENCE [LARGE SCALE GENOMIC DNA]</scope>
    <source>
        <strain evidence="9">OhILAs</strain>
    </source>
</reference>
<dbReference type="EMBL" id="CP000853">
    <property type="protein sequence ID" value="ABW19672.1"/>
    <property type="molecule type" value="Genomic_DNA"/>
</dbReference>
<dbReference type="OrthoDB" id="9810636at2"/>
<dbReference type="PANTHER" id="PTHR42953:SF3">
    <property type="entry name" value="HIGH-AFFINITY ZINC UPTAKE SYSTEM PROTEIN ZNUA"/>
    <property type="match status" value="1"/>
</dbReference>
<gene>
    <name evidence="8" type="ordered locus">Clos_2136</name>
</gene>
<evidence type="ECO:0000313" key="8">
    <source>
        <dbReference type="EMBL" id="ABW19672.1"/>
    </source>
</evidence>
<proteinExistence type="inferred from homology"/>
<dbReference type="InterPro" id="IPR050492">
    <property type="entry name" value="Bact_metal-bind_prot9"/>
</dbReference>
<dbReference type="HOGENOM" id="CLU_016838_1_0_9"/>
<dbReference type="InterPro" id="IPR006129">
    <property type="entry name" value="AdhesinB"/>
</dbReference>